<evidence type="ECO:0000313" key="1">
    <source>
        <dbReference type="EMBL" id="AGX43991.1"/>
    </source>
</evidence>
<dbReference type="PATRIC" id="fig|1345695.10.peg.1127"/>
<dbReference type="KEGG" id="csb:CLSA_c30240"/>
<keyword evidence="2" id="KW-1185">Reference proteome</keyword>
<evidence type="ECO:0000313" key="2">
    <source>
        <dbReference type="Proteomes" id="UP000017118"/>
    </source>
</evidence>
<accession>U5MWI6</accession>
<organism evidence="1 2">
    <name type="scientific">Clostridium saccharobutylicum DSM 13864</name>
    <dbReference type="NCBI Taxonomy" id="1345695"/>
    <lineage>
        <taxon>Bacteria</taxon>
        <taxon>Bacillati</taxon>
        <taxon>Bacillota</taxon>
        <taxon>Clostridia</taxon>
        <taxon>Eubacteriales</taxon>
        <taxon>Clostridiaceae</taxon>
        <taxon>Clostridium</taxon>
    </lineage>
</organism>
<dbReference type="Proteomes" id="UP000017118">
    <property type="component" value="Chromosome"/>
</dbReference>
<gene>
    <name evidence="1" type="ORF">CLSA_c30240</name>
</gene>
<dbReference type="EMBL" id="CP006721">
    <property type="protein sequence ID" value="AGX43991.1"/>
    <property type="molecule type" value="Genomic_DNA"/>
</dbReference>
<dbReference type="GeneID" id="55477005"/>
<protein>
    <submittedName>
        <fullName evidence="1">Uncharacterized protein</fullName>
    </submittedName>
</protein>
<reference evidence="1 2" key="1">
    <citation type="journal article" date="2013" name="Genome Announc.">
        <title>Complete Genome Sequence of the Solvent Producer Clostridium saccharobutylicum NCP262 (DSM 13864).</title>
        <authorList>
            <person name="Poehlein A."/>
            <person name="Hartwich K."/>
            <person name="Krabben P."/>
            <person name="Ehrenreich A."/>
            <person name="Liebl W."/>
            <person name="Durre P."/>
            <person name="Gottschalk G."/>
            <person name="Daniel R."/>
        </authorList>
    </citation>
    <scope>NUCLEOTIDE SEQUENCE [LARGE SCALE GENOMIC DNA]</scope>
    <source>
        <strain evidence="1">DSM 13864</strain>
    </source>
</reference>
<dbReference type="HOGENOM" id="CLU_3078489_0_0_9"/>
<name>U5MWI6_CLOSA</name>
<dbReference type="AlphaFoldDB" id="U5MWI6"/>
<dbReference type="RefSeq" id="WP_022747134.1">
    <property type="nucleotide sequence ID" value="NC_022571.1"/>
</dbReference>
<proteinExistence type="predicted"/>
<sequence length="52" mass="6148">MKPTGTKFKTKDGKEWEVVNTNLGLFLTCVHRGKTLEFRDFDYEELEGVEFY</sequence>